<dbReference type="InterPro" id="IPR048617">
    <property type="entry name" value="MDN1_AAA_lid_4"/>
</dbReference>
<keyword evidence="8 10" id="KW-0143">Chaperone</keyword>
<dbReference type="Pfam" id="PF21108">
    <property type="entry name" value="MDN1_4th"/>
    <property type="match status" value="1"/>
</dbReference>
<dbReference type="PANTHER" id="PTHR48103">
    <property type="entry name" value="MIDASIN-RELATED"/>
    <property type="match status" value="1"/>
</dbReference>
<keyword evidence="15" id="KW-1185">Reference proteome</keyword>
<dbReference type="EMBL" id="MU865016">
    <property type="protein sequence ID" value="KAK4460254.1"/>
    <property type="molecule type" value="Genomic_DNA"/>
</dbReference>
<feature type="compositionally biased region" description="Basic and acidic residues" evidence="12">
    <location>
        <begin position="4539"/>
        <end position="4558"/>
    </location>
</feature>
<feature type="compositionally biased region" description="Polar residues" evidence="12">
    <location>
        <begin position="4486"/>
        <end position="4495"/>
    </location>
</feature>
<dbReference type="SUPFAM" id="SSF52540">
    <property type="entry name" value="P-loop containing nucleoside triphosphate hydrolases"/>
    <property type="match status" value="6"/>
</dbReference>
<feature type="compositionally biased region" description="Basic and acidic residues" evidence="12">
    <location>
        <begin position="4247"/>
        <end position="4266"/>
    </location>
</feature>
<dbReference type="SMART" id="SM00327">
    <property type="entry name" value="VWA"/>
    <property type="match status" value="1"/>
</dbReference>
<dbReference type="InterPro" id="IPR040848">
    <property type="entry name" value="AAA_lid_7"/>
</dbReference>
<evidence type="ECO:0000256" key="11">
    <source>
        <dbReference type="SAM" id="Coils"/>
    </source>
</evidence>
<evidence type="ECO:0000313" key="14">
    <source>
        <dbReference type="EMBL" id="KAK4460254.1"/>
    </source>
</evidence>
<organism evidence="14 15">
    <name type="scientific">Cladorrhinum samala</name>
    <dbReference type="NCBI Taxonomy" id="585594"/>
    <lineage>
        <taxon>Eukaryota</taxon>
        <taxon>Fungi</taxon>
        <taxon>Dikarya</taxon>
        <taxon>Ascomycota</taxon>
        <taxon>Pezizomycotina</taxon>
        <taxon>Sordariomycetes</taxon>
        <taxon>Sordariomycetidae</taxon>
        <taxon>Sordariales</taxon>
        <taxon>Podosporaceae</taxon>
        <taxon>Cladorrhinum</taxon>
    </lineage>
</organism>
<feature type="domain" description="VWFA" evidence="13">
    <location>
        <begin position="4764"/>
        <end position="4971"/>
    </location>
</feature>
<sequence>MAAIDVSRQRHSLLSDAATLQFLPQEVVNIIQDHQPKPNQLLEAIANAALTAPATDRIFAHFDNVFADICARWVLSHPKLDLKVLAAFARVLPFAPSLAVFLNSHLDGGRIGAETPAPGKLVLDPLDLTAYDAADLPAILLALWRLNNFDKRTYSVLSRPSQLQALYADAAAIPEVRYLAIRIFCQLHHAADQKVEALVTKHIPKGTSLVSQLDGRRADYAFLSLYEVARSQDVRRLRNSIQAAAAAELPAEAQIPIQNLTPLVVTYGNTVLPRPLGPVNTPSTMALTPTTVENLENLATVLLQPGPILLHGRSGAGKTSLVNEVARELGKQAEMVTLHLNEQTDAKMLLGLYTTDEKPGSFSWRPGVLTTAVKEGRWVLIEDLDRAPTEVMSTLLPLIERGELLIPGRGERIQATSGFRMFATVRTLLGISDKEALPNLIGLRHWQLMHVKALPRDDLAEVINSRYPLLPKYTAGILAVFDQLMTSTSGSKRLSLGRTVLDRPIGTRDLLKWCGRLENVLRSAGIQTGDEPITDTVRDRMFLEAVDCFVSNIHEPAARHVLIGAIAKEMHLSPERVEHYLTSYIPDLEDVDSRLTIGRASFVKQRRSSRVSKSKRPFATTVHAKRLLEQIAVAVKHREPLLLVGETGIGKTTVVQQLAESLGHELVAVNLSQQSEAGDLLGGFKPVSAQTLAMPLKEEFEDLLEKTGVSSEKNKEYLDRIAKRFAKGKWKEVSKEWRKAPKMFEAILAKLEASTQARSSEDADGQPAKRRKTEATKLQRLHDLKPRWETFSQSLDQFDRQIASGPGGFAFAFVEGKIVKAARNGDWVLLDEINLASPDTLESIAGLFQTNPSLLLSETGEIERIQAHPNFRVFGAMNPATDVGKRDLPQGLRSRFTEIYVQSPDKDKKDLLTIIKTYLKGNNSSIDRLADDVADLYLEIKKRAELKTLVDQANEVPHFSLRTLTRVLTYANDVAPLYGLDRALYEGFCMCFTTLLSEESERTVRPLIHQHLLKKSNILTQPPKKPTDGKEYVNFKNTNKDHQYWLLQGAEEPRERDDYIITPYVERNLLNLVRATSTRRYPILIQGPTSAGKTSMIEYLANYTGNKFVRINNHEHTDLQEYLGTYVSDSEGKLKFQEGILVQAMREGSWIVLDELNLAPTDVLEALNRLLDDNRELLIPETQEIVRPAENFCLFATQNPAGLYGGRKVLSRAFRNRFLELHFDDIPESELETILQKRSRNTAPSDCRRIVQVYKQLTRLRQESRVFEQKNSFATLRDLFRWALREAENRQELAEHGYMLLAERVRKPEERDEVKKVIEEVFKVTIDIDRLYDLETAPELSNVKARNSQGVIWTKAMRRLYVLVKRAIKNNEPVLLVGETGCGKTTVCQLLAEFERSKLHIVNAHQNTETGDLIGSQRPVRNRGAVIDALFRDLEEAASLLGREKDSLEGLQEWYRTLPAEHLAMVPEPLKSKINSGTTKSKALFEWSDGSLVHAMREGSYFLLDEISLADDSVLERLNSVLEPQRSLLLAEKGVDDSFVTGAEGFQFFATMNPGGDFGKKELSPALRNRFTEVWVPAFTDVEDVHDIVVSKLDSRYKQQRSNTGSRKPVSRIIVEFSSWFGKTFRQSSATAFSVRDILAWVQFMNTAQFASIELGLLHGAAMVFIDTIGANPSALVAVDPREMVSQRQMCLEELGSLCGMDLVSLYFQEPDLKIDSESLTIGEFSIGRSVTADVEDAGNEFAVPTTKMNAMRVVRALEGTKPILLEGNPGVGKTTLITALARACGRPLTRINLSDQTDLMDLFGTDVPVEGAEAGNFVWQNAPFLEAMQKGEWVLLDEMNLASQTVLEGLNACLDHRGEVYIAELDQVFKRHRDFKLFAAQNPHHQGGGRKGLPSSFVNRFIVVYTDVFTKEDLLHITAHKFSKIGDDTQHKLIEFMSRLDDEVVNRRSFGALGSPWEFNLRDTLRWGDLLTSDNALLGDRKPEDYLDVIIRQRFRSERDREAVNKLFYEIFGREPESHGLYRDTNPEYAQVGLATLKRNSLSQPTPFPAIDPVPRLKEIESIMIAIEQDLPCILVGPSGSGKSSLLSHVAALAGKPLETFPLNADVDAMDLIGGFEQANPHREVQASLSKLMEALDEYVLQVLPAPISDAAVDMLSGLNLYKGETELYEIMLLPLVEALHPDPTIPEDIRALLAECLEAMGKPLTVENPRFEWLDGVIVKAVESGSWLVLDNANLCSASVLDRLNSLLERPNGILSVNEHSGSGGEPRIIKPHPDFRIFLTVDPRYGELSRAMRNRSIEIYLDPLPEETVAAVEEPIAPVEGGLQRFQEAAKLAEDEELQPFAFDLLSLDDSNQLDAYLEASKEGLNEDSLALIRSPEAVQQLVQVSSYIHAEDAAPLRQSLAELYGPLPNKMLMPLHPLINSPTIPFLDQGREGLSNWLGACYEVYLDIQKAEKEMEAQLRRVNVSKPSSLNRLQRSFVSDKVASLAKDSTANSVRFLSSVLKAVKTYISEPPEEVGDVKLRRAVLRRVMLFWKRTFEGLIASSFEEARFQAHLTQGSNLLQQALATLQDPASHKLLSTVAGYLERDFVVGFKLETGLSMEVMWHKFRPDPITDAQTLEQVTELELLADRFDSLRWRVGVDISTLRTVQDSMARIYAVIRTGKADAAALVKDLQNEISALEAKIGEHSRVQQPFFASSFEGLRQAMVLHEVSSGASVFMGSTDVDVLSSIPTVNLMRMQSLKPTALQAVDCILVQESEVHPWEGALSKSLLLKYDAASSASLQELRSLEIEMPIMGKALVGASKALATDPLKKAEQLLLRLLEEVVGAHDENCQGGITQLYQAVCQSSELSTVSGLSELGKWLEHAEQLQMPAGQWPPHVVETFKTHFAKSLVALAAANKGFQPRAAYTSIAWVRFALGCVRLFVPDKNFDPHHRAQIEAEEHQELYQSLQRQISALEKFETAFTGQKSSVRSQLLIEESQGLGKPPAVQTIYRPNGGELRTLQGEFNNVLNALIGNDVAATHLRSIMTDSGDGITEEMALVEQNVGLLIGRLTPRFGAYQDLTMPLVGFLRCLKMGLSLGRGAVSASALPEGEDNSRALVAVTPFLSGTVWKAETAQLPYRTLEFLNFVQAVTAVEGIDKLPVNLRRSLHESFAAFHEEWSRKLEADRKTEEAKNSLYRFKGSLEDEEQYDQEEFDSLFPDYYAAVAGDAEDGVPKQKKKKAQHGGRELSVLLAEAHEKIFLSRQDAQDTIRSLCVQVARRIARDKRGSFGNTTELDSMLLPATMLVFEDQVEAFGSEAKSVDYNFYADSNLGEVRKALSLVNSIKNRFLELQGIDEIGHHQTLADVIMACDKVLEMSIDDPLAKIIVGIEHLHAHVDEWHTGGWATKENQAPVLFEKLRNTIVDWRRLELSSWARLLDMETKRYHDDAKSWWFIAYGSVILEPCSILQQGLDLKSHAVDLLRVLDSYFTGSSVGQFSARLDLLKQLKNQLDLFVEDEPELGLVRDALQNFIVYYGRYEHKVAEFIKNDRAALDRKMKDVLLMSKWRDTNIESLRASARKSHEKLFKLVRKFREVLGKPVKDITDLGLPEENHSSTMELARASAAVEAQGARDSLIACQKMIPGIETHPQWSRMVNLPAVLRAMVKHGSIPAAVVDVPGTLDEYITDLVSSMASLRKETPGTLTDENKEAVRHLKTRKVTLYSDTLKTLRAMGFSRNLGTNLLEKQNSTQMVLAGSGLVPHVAADESEMKAIEYYYHKTLDLAPKVRHAALDHNEDLNREVVHRSIGYFEGVLHVMFKQRQYLSQTSSVDQLLDETIAYVEQLSVGGEGSYVSETKATNQGQVLKWLVQILKFGLKLVEVHGRLGGVNHAEVKGRLADWGEKFAVLDATQDNLPRLPRGFCSSVQEKLYTDVERELVALRADLEQIAKEKPGLAFIVDQVLLWTNTQVTEDAINGLHHDSIDKFAANSLTLASKVLVALQGFQKTAQTLPATTEDAGWLVQYGDNLQKAIDALRMPKITEEVSTLISQVRGLPTSSAATPILRLVLPVLQQYASACGKNLGQYTALHRTTCRLGYTLSSSFAVVANQGFCTPQEKSDETSNETGQVESGTGLGDGEGAEDISKDIKEDEDLSELAQDKNNNTQGEVEDNKDAVDMGDDDLEGQTGSVAGDDEEEDEKDKKGDESGDEEDDEMDEEAGNVDDLDPTAVDEKMWDGSGEDEADKDQQGDNDQGKKDEEDQGAAAEGKKEDKKQNKEEEKQKGDASEEVGEAGDEEDGEDEEGEPGQEEEGGAPQEELNRQDQNVEDQETLALPDDMEIDVSDDEDGEEDELDDLEDGEKPEEGQDVKDEGVKEGGEDEENEVGEEEHQKDENIDEEKADEEDNVDAAGDREEGMDVDMEEEGEEAKEEEEGEQDEKKPPMPDDNSGGDNNDVAPSDVQNGGGQAQNDDDNMQEDDSENKAAQREQGAISKQRPEEEKAPGEQGALSSMDQEQGPSEDKNDQDSKDAQPFKRLGDALERWYKNQKEIQAADDQQEQQQKADRSAEDMSRAEFQHLQDENAEADTQALGTAANEEAKPMDDTMAVDTEVEEKGQQAMPEDEPIKEEQDVEMEDIEPPEAQDSSNNDREDGRSGVATRKGTMNNDDDKMLGDEDTLENSDDEEVQETSTQLSATHIAEQEERQLRDYDEALELWSTFQTKTQPLSQSLSSQLRLILTPTQSTKLSGSFRTGKRLNIKKIIPYIASSYKRDKIWMRRAIPSKRAYQILLCVDDSSSMDDNNRSSSGRLALESLVMVARALTVLETGQIGVLGFGTDVFVAHALTNTSFSSHDTGARVLQKFTFKQEGTDMIRLLRKTIDHFRDARLTQASSSGGEDLWQLALILSDGLVQSRDHARLRPLLREAMEQRVMVVFIVMDDAKENKKGHSVLELKEARFGPDGTPVIHRYLDSFPFPYYLIVHHLEDLPGALAGLLRQWFAEVNS</sequence>
<dbReference type="GO" id="GO:0005524">
    <property type="term" value="F:ATP binding"/>
    <property type="evidence" value="ECO:0007669"/>
    <property type="project" value="UniProtKB-KW"/>
</dbReference>
<feature type="compositionally biased region" description="Acidic residues" evidence="12">
    <location>
        <begin position="4396"/>
        <end position="4415"/>
    </location>
</feature>
<reference evidence="14" key="1">
    <citation type="journal article" date="2023" name="Mol. Phylogenet. Evol.">
        <title>Genome-scale phylogeny and comparative genomics of the fungal order Sordariales.</title>
        <authorList>
            <person name="Hensen N."/>
            <person name="Bonometti L."/>
            <person name="Westerberg I."/>
            <person name="Brannstrom I.O."/>
            <person name="Guillou S."/>
            <person name="Cros-Aarteil S."/>
            <person name="Calhoun S."/>
            <person name="Haridas S."/>
            <person name="Kuo A."/>
            <person name="Mondo S."/>
            <person name="Pangilinan J."/>
            <person name="Riley R."/>
            <person name="LaButti K."/>
            <person name="Andreopoulos B."/>
            <person name="Lipzen A."/>
            <person name="Chen C."/>
            <person name="Yan M."/>
            <person name="Daum C."/>
            <person name="Ng V."/>
            <person name="Clum A."/>
            <person name="Steindorff A."/>
            <person name="Ohm R.A."/>
            <person name="Martin F."/>
            <person name="Silar P."/>
            <person name="Natvig D.O."/>
            <person name="Lalanne C."/>
            <person name="Gautier V."/>
            <person name="Ament-Velasquez S.L."/>
            <person name="Kruys A."/>
            <person name="Hutchinson M.I."/>
            <person name="Powell A.J."/>
            <person name="Barry K."/>
            <person name="Miller A.N."/>
            <person name="Grigoriev I.V."/>
            <person name="Debuchy R."/>
            <person name="Gladieux P."/>
            <person name="Hiltunen Thoren M."/>
            <person name="Johannesson H."/>
        </authorList>
    </citation>
    <scope>NUCLEOTIDE SEQUENCE</scope>
    <source>
        <strain evidence="14">PSN324</strain>
    </source>
</reference>
<feature type="compositionally biased region" description="Acidic residues" evidence="12">
    <location>
        <begin position="4357"/>
        <end position="4366"/>
    </location>
</feature>
<dbReference type="InterPro" id="IPR036465">
    <property type="entry name" value="vWFA_dom_sf"/>
</dbReference>
<comment type="subcellular location">
    <subcellularLocation>
        <location evidence="1">Nucleus</location>
        <location evidence="1">Nucleolus</location>
    </subcellularLocation>
    <subcellularLocation>
        <location evidence="2">Nucleus</location>
        <location evidence="2">Nucleoplasm</location>
    </subcellularLocation>
</comment>
<dbReference type="Pfam" id="PF17865">
    <property type="entry name" value="AAA_lid_5"/>
    <property type="match status" value="1"/>
</dbReference>
<protein>
    <recommendedName>
        <fullName evidence="4 10">Midasin</fullName>
    </recommendedName>
</protein>
<evidence type="ECO:0000313" key="15">
    <source>
        <dbReference type="Proteomes" id="UP001321749"/>
    </source>
</evidence>
<feature type="compositionally biased region" description="Acidic residues" evidence="12">
    <location>
        <begin position="4305"/>
        <end position="4341"/>
    </location>
</feature>
<dbReference type="GO" id="GO:0030687">
    <property type="term" value="C:preribosome, large subunit precursor"/>
    <property type="evidence" value="ECO:0007669"/>
    <property type="project" value="TreeGrafter"/>
</dbReference>
<feature type="compositionally biased region" description="Acidic residues" evidence="12">
    <location>
        <begin position="4374"/>
        <end position="4386"/>
    </location>
</feature>
<reference evidence="14" key="2">
    <citation type="submission" date="2023-06" db="EMBL/GenBank/DDBJ databases">
        <authorList>
            <consortium name="Lawrence Berkeley National Laboratory"/>
            <person name="Mondo S.J."/>
            <person name="Hensen N."/>
            <person name="Bonometti L."/>
            <person name="Westerberg I."/>
            <person name="Brannstrom I.O."/>
            <person name="Guillou S."/>
            <person name="Cros-Aarteil S."/>
            <person name="Calhoun S."/>
            <person name="Haridas S."/>
            <person name="Kuo A."/>
            <person name="Pangilinan J."/>
            <person name="Riley R."/>
            <person name="Labutti K."/>
            <person name="Andreopoulos B."/>
            <person name="Lipzen A."/>
            <person name="Chen C."/>
            <person name="Yanf M."/>
            <person name="Daum C."/>
            <person name="Ng V."/>
            <person name="Clum A."/>
            <person name="Steindorff A."/>
            <person name="Ohm R."/>
            <person name="Martin F."/>
            <person name="Silar P."/>
            <person name="Natvig D."/>
            <person name="Lalanne C."/>
            <person name="Gautier V."/>
            <person name="Ament-Velasquez S.L."/>
            <person name="Kruys A."/>
            <person name="Hutchinson M.I."/>
            <person name="Powell A.J."/>
            <person name="Barry K."/>
            <person name="Miller A.N."/>
            <person name="Grigoriev I.V."/>
            <person name="Debuchy R."/>
            <person name="Gladieux P."/>
            <person name="Thoren M.H."/>
            <person name="Johannesson H."/>
        </authorList>
    </citation>
    <scope>NUCLEOTIDE SEQUENCE</scope>
    <source>
        <strain evidence="14">PSN324</strain>
    </source>
</reference>
<evidence type="ECO:0000256" key="2">
    <source>
        <dbReference type="ARBA" id="ARBA00004642"/>
    </source>
</evidence>
<dbReference type="Pfam" id="PF07728">
    <property type="entry name" value="AAA_5"/>
    <property type="match status" value="9"/>
</dbReference>
<keyword evidence="5" id="KW-0597">Phosphoprotein</keyword>
<evidence type="ECO:0000256" key="4">
    <source>
        <dbReference type="ARBA" id="ARBA00017143"/>
    </source>
</evidence>
<evidence type="ECO:0000256" key="10">
    <source>
        <dbReference type="PIRNR" id="PIRNR010340"/>
    </source>
</evidence>
<dbReference type="InterPro" id="IPR041190">
    <property type="entry name" value="Midasin_AAA_lid_5"/>
</dbReference>
<dbReference type="FunFam" id="3.40.50.300:FF:001368">
    <property type="entry name" value="Midasin"/>
    <property type="match status" value="1"/>
</dbReference>
<feature type="compositionally biased region" description="Acidic residues" evidence="12">
    <location>
        <begin position="4188"/>
        <end position="4207"/>
    </location>
</feature>
<feature type="coiled-coil region" evidence="11">
    <location>
        <begin position="2666"/>
        <end position="2693"/>
    </location>
</feature>
<evidence type="ECO:0000259" key="13">
    <source>
        <dbReference type="PROSITE" id="PS50234"/>
    </source>
</evidence>
<keyword evidence="9 10" id="KW-0539">Nucleus</keyword>
<dbReference type="Proteomes" id="UP001321749">
    <property type="component" value="Unassembled WGS sequence"/>
</dbReference>
<feature type="region of interest" description="Disordered" evidence="12">
    <location>
        <begin position="755"/>
        <end position="777"/>
    </location>
</feature>
<feature type="compositionally biased region" description="Basic and acidic residues" evidence="12">
    <location>
        <begin position="4497"/>
        <end position="4526"/>
    </location>
</feature>
<dbReference type="FunFam" id="3.40.50.300:FF:000582">
    <property type="entry name" value="Midasin"/>
    <property type="match status" value="1"/>
</dbReference>
<dbReference type="SMART" id="SM00382">
    <property type="entry name" value="AAA"/>
    <property type="match status" value="6"/>
</dbReference>
<feature type="compositionally biased region" description="Acidic residues" evidence="12">
    <location>
        <begin position="4651"/>
        <end position="4664"/>
    </location>
</feature>
<proteinExistence type="inferred from homology"/>
<keyword evidence="7 10" id="KW-0067">ATP-binding</keyword>
<dbReference type="GO" id="GO:0000055">
    <property type="term" value="P:ribosomal large subunit export from nucleus"/>
    <property type="evidence" value="ECO:0007669"/>
    <property type="project" value="TreeGrafter"/>
</dbReference>
<dbReference type="Gene3D" id="3.40.50.410">
    <property type="entry name" value="von Willebrand factor, type A domain"/>
    <property type="match status" value="1"/>
</dbReference>
<dbReference type="FunFam" id="3.40.50.300:FF:000712">
    <property type="entry name" value="Midasin"/>
    <property type="match status" value="1"/>
</dbReference>
<feature type="compositionally biased region" description="Basic and acidic residues" evidence="12">
    <location>
        <begin position="4226"/>
        <end position="4239"/>
    </location>
</feature>
<feature type="compositionally biased region" description="Acidic residues" evidence="12">
    <location>
        <begin position="4267"/>
        <end position="4292"/>
    </location>
</feature>
<keyword evidence="6 10" id="KW-0547">Nucleotide-binding</keyword>
<feature type="compositionally biased region" description="Basic and acidic residues" evidence="12">
    <location>
        <begin position="4342"/>
        <end position="4356"/>
    </location>
</feature>
<dbReference type="InterPro" id="IPR012099">
    <property type="entry name" value="Midasin"/>
</dbReference>
<dbReference type="Gene3D" id="3.40.50.300">
    <property type="entry name" value="P-loop containing nucleotide triphosphate hydrolases"/>
    <property type="match status" value="6"/>
</dbReference>
<comment type="caution">
    <text evidence="14">The sequence shown here is derived from an EMBL/GenBank/DDBJ whole genome shotgun (WGS) entry which is preliminary data.</text>
</comment>
<dbReference type="GO" id="GO:0016887">
    <property type="term" value="F:ATP hydrolysis activity"/>
    <property type="evidence" value="ECO:0007669"/>
    <property type="project" value="InterPro"/>
</dbReference>
<dbReference type="PANTHER" id="PTHR48103:SF2">
    <property type="entry name" value="MIDASIN"/>
    <property type="match status" value="1"/>
</dbReference>
<evidence type="ECO:0000256" key="12">
    <source>
        <dbReference type="SAM" id="MobiDB-lite"/>
    </source>
</evidence>
<dbReference type="PIRSF" id="PIRSF010340">
    <property type="entry name" value="Midasin"/>
    <property type="match status" value="1"/>
</dbReference>
<evidence type="ECO:0000256" key="6">
    <source>
        <dbReference type="ARBA" id="ARBA00022741"/>
    </source>
</evidence>
<feature type="compositionally biased region" description="Acidic residues" evidence="12">
    <location>
        <begin position="4598"/>
        <end position="4618"/>
    </location>
</feature>
<dbReference type="InterPro" id="IPR003593">
    <property type="entry name" value="AAA+_ATPase"/>
</dbReference>
<name>A0AAV9HJR4_9PEZI</name>
<feature type="region of interest" description="Disordered" evidence="12">
    <location>
        <begin position="4096"/>
        <end position="4670"/>
    </location>
</feature>
<comment type="function">
    <text evidence="10">Nuclear chaperone required for maturation and nuclear export of pre-60S ribosome subunits.</text>
</comment>
<dbReference type="PROSITE" id="PS50234">
    <property type="entry name" value="VWFA"/>
    <property type="match status" value="1"/>
</dbReference>
<feature type="coiled-coil region" evidence="11">
    <location>
        <begin position="2936"/>
        <end position="2963"/>
    </location>
</feature>
<dbReference type="FunFam" id="3.40.50.300:FF:000142">
    <property type="entry name" value="Midasin"/>
    <property type="match status" value="1"/>
</dbReference>
<evidence type="ECO:0000256" key="5">
    <source>
        <dbReference type="ARBA" id="ARBA00022553"/>
    </source>
</evidence>
<dbReference type="SUPFAM" id="SSF53300">
    <property type="entry name" value="vWA-like"/>
    <property type="match status" value="1"/>
</dbReference>
<evidence type="ECO:0000256" key="1">
    <source>
        <dbReference type="ARBA" id="ARBA00004604"/>
    </source>
</evidence>
<dbReference type="GO" id="GO:0000027">
    <property type="term" value="P:ribosomal large subunit assembly"/>
    <property type="evidence" value="ECO:0007669"/>
    <property type="project" value="InterPro"/>
</dbReference>
<dbReference type="InterPro" id="IPR027417">
    <property type="entry name" value="P-loop_NTPase"/>
</dbReference>
<feature type="compositionally biased region" description="Acidic residues" evidence="12">
    <location>
        <begin position="4448"/>
        <end position="4458"/>
    </location>
</feature>
<dbReference type="CDD" id="cd01460">
    <property type="entry name" value="vWA_midasin"/>
    <property type="match status" value="1"/>
</dbReference>
<dbReference type="Pfam" id="PF17867">
    <property type="entry name" value="AAA_lid_7"/>
    <property type="match status" value="3"/>
</dbReference>
<comment type="similarity">
    <text evidence="3 10">Belongs to the midasin family.</text>
</comment>
<evidence type="ECO:0000256" key="8">
    <source>
        <dbReference type="ARBA" id="ARBA00023186"/>
    </source>
</evidence>
<feature type="compositionally biased region" description="Low complexity" evidence="12">
    <location>
        <begin position="4527"/>
        <end position="4538"/>
    </location>
</feature>
<dbReference type="InterPro" id="IPR002035">
    <property type="entry name" value="VWF_A"/>
</dbReference>
<evidence type="ECO:0000256" key="3">
    <source>
        <dbReference type="ARBA" id="ARBA00007188"/>
    </source>
</evidence>
<accession>A0AAV9HJR4</accession>
<keyword evidence="11" id="KW-0175">Coiled coil</keyword>
<evidence type="ECO:0000256" key="9">
    <source>
        <dbReference type="ARBA" id="ARBA00023242"/>
    </source>
</evidence>
<dbReference type="GO" id="GO:0005730">
    <property type="term" value="C:nucleolus"/>
    <property type="evidence" value="ECO:0007669"/>
    <property type="project" value="UniProtKB-SubCell"/>
</dbReference>
<dbReference type="InterPro" id="IPR011704">
    <property type="entry name" value="ATPase_dyneun-rel_AAA"/>
</dbReference>
<dbReference type="CDD" id="cd00009">
    <property type="entry name" value="AAA"/>
    <property type="match status" value="3"/>
</dbReference>
<dbReference type="GO" id="GO:0005654">
    <property type="term" value="C:nucleoplasm"/>
    <property type="evidence" value="ECO:0007669"/>
    <property type="project" value="UniProtKB-SubCell"/>
</dbReference>
<evidence type="ECO:0000256" key="7">
    <source>
        <dbReference type="ARBA" id="ARBA00022840"/>
    </source>
</evidence>
<gene>
    <name evidence="14" type="ORF">QBC42DRAFT_332830</name>
</gene>